<evidence type="ECO:0000313" key="1">
    <source>
        <dbReference type="EMBL" id="KAK7492164.1"/>
    </source>
</evidence>
<dbReference type="AlphaFoldDB" id="A0ABD0KY70"/>
<keyword evidence="2" id="KW-1185">Reference proteome</keyword>
<evidence type="ECO:0000313" key="2">
    <source>
        <dbReference type="Proteomes" id="UP001519460"/>
    </source>
</evidence>
<organism evidence="1 2">
    <name type="scientific">Batillaria attramentaria</name>
    <dbReference type="NCBI Taxonomy" id="370345"/>
    <lineage>
        <taxon>Eukaryota</taxon>
        <taxon>Metazoa</taxon>
        <taxon>Spiralia</taxon>
        <taxon>Lophotrochozoa</taxon>
        <taxon>Mollusca</taxon>
        <taxon>Gastropoda</taxon>
        <taxon>Caenogastropoda</taxon>
        <taxon>Sorbeoconcha</taxon>
        <taxon>Cerithioidea</taxon>
        <taxon>Batillariidae</taxon>
        <taxon>Batillaria</taxon>
    </lineage>
</organism>
<proteinExistence type="predicted"/>
<accession>A0ABD0KY70</accession>
<feature type="non-terminal residue" evidence="1">
    <location>
        <position position="1"/>
    </location>
</feature>
<reference evidence="1 2" key="1">
    <citation type="journal article" date="2023" name="Sci. Data">
        <title>Genome assembly of the Korean intertidal mud-creeper Batillaria attramentaria.</title>
        <authorList>
            <person name="Patra A.K."/>
            <person name="Ho P.T."/>
            <person name="Jun S."/>
            <person name="Lee S.J."/>
            <person name="Kim Y."/>
            <person name="Won Y.J."/>
        </authorList>
    </citation>
    <scope>NUCLEOTIDE SEQUENCE [LARGE SCALE GENOMIC DNA]</scope>
    <source>
        <strain evidence="1">Wonlab-2016</strain>
    </source>
</reference>
<comment type="caution">
    <text evidence="1">The sequence shown here is derived from an EMBL/GenBank/DDBJ whole genome shotgun (WGS) entry which is preliminary data.</text>
</comment>
<dbReference type="Proteomes" id="UP001519460">
    <property type="component" value="Unassembled WGS sequence"/>
</dbReference>
<protein>
    <submittedName>
        <fullName evidence="1">Uncharacterized protein</fullName>
    </submittedName>
</protein>
<sequence length="142" mass="15829">NTILVGHGIGNVEDYHLPPSGSQELKMAVEIENTDGMKTWCSFSEKTEREVHVQCALGVSSQRLGVIVTVTPRPKRCSGFRADVPENLTTQASSVILESVNDQSRCDQYVSLLDLATRRKLKKPNLEFRVRFVSPTNIPVYP</sequence>
<name>A0ABD0KY70_9CAEN</name>
<gene>
    <name evidence="1" type="ORF">BaRGS_00016638</name>
</gene>
<dbReference type="EMBL" id="JACVVK020000106">
    <property type="protein sequence ID" value="KAK7492164.1"/>
    <property type="molecule type" value="Genomic_DNA"/>
</dbReference>